<dbReference type="STRING" id="1257118.L8H179"/>
<feature type="compositionally biased region" description="Acidic residues" evidence="1">
    <location>
        <begin position="781"/>
        <end position="804"/>
    </location>
</feature>
<feature type="compositionally biased region" description="Low complexity" evidence="1">
    <location>
        <begin position="699"/>
        <end position="709"/>
    </location>
</feature>
<dbReference type="AlphaFoldDB" id="L8H179"/>
<dbReference type="PROSITE" id="PS50234">
    <property type="entry name" value="VWFA"/>
    <property type="match status" value="1"/>
</dbReference>
<dbReference type="InterPro" id="IPR051113">
    <property type="entry name" value="Integrator_subunit6"/>
</dbReference>
<accession>L8H179</accession>
<dbReference type="CDD" id="cd00198">
    <property type="entry name" value="vWFA"/>
    <property type="match status" value="1"/>
</dbReference>
<dbReference type="GO" id="GO:0034472">
    <property type="term" value="P:snRNA 3'-end processing"/>
    <property type="evidence" value="ECO:0007669"/>
    <property type="project" value="TreeGrafter"/>
</dbReference>
<gene>
    <name evidence="3" type="ORF">ACA1_234150</name>
</gene>
<dbReference type="OMA" id="LNQNHYG"/>
<dbReference type="OrthoDB" id="9449012at2759"/>
<evidence type="ECO:0000256" key="1">
    <source>
        <dbReference type="SAM" id="MobiDB-lite"/>
    </source>
</evidence>
<feature type="compositionally biased region" description="Acidic residues" evidence="1">
    <location>
        <begin position="744"/>
        <end position="771"/>
    </location>
</feature>
<evidence type="ECO:0000259" key="2">
    <source>
        <dbReference type="PROSITE" id="PS50234"/>
    </source>
</evidence>
<feature type="region of interest" description="Disordered" evidence="1">
    <location>
        <begin position="1"/>
        <end position="20"/>
    </location>
</feature>
<dbReference type="Pfam" id="PF13519">
    <property type="entry name" value="VWA_2"/>
    <property type="match status" value="1"/>
</dbReference>
<dbReference type="Gene3D" id="3.40.50.410">
    <property type="entry name" value="von Willebrand factor, type A domain"/>
    <property type="match status" value="1"/>
</dbReference>
<dbReference type="VEuPathDB" id="AmoebaDB:ACA1_234150"/>
<feature type="compositionally biased region" description="Low complexity" evidence="1">
    <location>
        <begin position="807"/>
        <end position="822"/>
    </location>
</feature>
<dbReference type="InterPro" id="IPR002035">
    <property type="entry name" value="VWF_A"/>
</dbReference>
<dbReference type="EMBL" id="KB007939">
    <property type="protein sequence ID" value="ELR18977.1"/>
    <property type="molecule type" value="Genomic_DNA"/>
</dbReference>
<protein>
    <submittedName>
        <fullName evidence="3">Integrator complex subunit 6, putative</fullName>
    </submittedName>
</protein>
<proteinExistence type="predicted"/>
<organism evidence="3 4">
    <name type="scientific">Acanthamoeba castellanii (strain ATCC 30010 / Neff)</name>
    <dbReference type="NCBI Taxonomy" id="1257118"/>
    <lineage>
        <taxon>Eukaryota</taxon>
        <taxon>Amoebozoa</taxon>
        <taxon>Discosea</taxon>
        <taxon>Longamoebia</taxon>
        <taxon>Centramoebida</taxon>
        <taxon>Acanthamoebidae</taxon>
        <taxon>Acanthamoeba</taxon>
    </lineage>
</organism>
<dbReference type="PANTHER" id="PTHR12957:SF2">
    <property type="entry name" value="INTEGRATOR COMPLEX SUBUNIT 6"/>
    <property type="match status" value="1"/>
</dbReference>
<dbReference type="GeneID" id="14919746"/>
<dbReference type="Proteomes" id="UP000011083">
    <property type="component" value="Unassembled WGS sequence"/>
</dbReference>
<feature type="region of interest" description="Disordered" evidence="1">
    <location>
        <begin position="193"/>
        <end position="223"/>
    </location>
</feature>
<dbReference type="GO" id="GO:0032039">
    <property type="term" value="C:integrator complex"/>
    <property type="evidence" value="ECO:0007669"/>
    <property type="project" value="TreeGrafter"/>
</dbReference>
<dbReference type="FunFam" id="3.40.50.410:FF:000010">
    <property type="entry name" value="Integrator complex subunit 6 like"/>
    <property type="match status" value="1"/>
</dbReference>
<dbReference type="RefSeq" id="XP_004341041.1">
    <property type="nucleotide sequence ID" value="XM_004340993.1"/>
</dbReference>
<feature type="compositionally biased region" description="Acidic residues" evidence="1">
    <location>
        <begin position="714"/>
        <end position="723"/>
    </location>
</feature>
<keyword evidence="4" id="KW-1185">Reference proteome</keyword>
<dbReference type="Pfam" id="PF25462">
    <property type="entry name" value="Beta-barrel_INTS6"/>
    <property type="match status" value="1"/>
</dbReference>
<dbReference type="InterPro" id="IPR036465">
    <property type="entry name" value="vWFA_dom_sf"/>
</dbReference>
<dbReference type="PANTHER" id="PTHR12957">
    <property type="entry name" value="DEAD/H BOX POLYPEPTIDE 26/DICE1-RELATED"/>
    <property type="match status" value="1"/>
</dbReference>
<feature type="domain" description="VWFA" evidence="2">
    <location>
        <begin position="28"/>
        <end position="155"/>
    </location>
</feature>
<feature type="compositionally biased region" description="Low complexity" evidence="1">
    <location>
        <begin position="658"/>
        <end position="683"/>
    </location>
</feature>
<dbReference type="SUPFAM" id="SSF53300">
    <property type="entry name" value="vWA-like"/>
    <property type="match status" value="1"/>
</dbReference>
<evidence type="ECO:0000313" key="3">
    <source>
        <dbReference type="EMBL" id="ELR18977.1"/>
    </source>
</evidence>
<evidence type="ECO:0000313" key="4">
    <source>
        <dbReference type="Proteomes" id="UP000011083"/>
    </source>
</evidence>
<reference evidence="3 4" key="1">
    <citation type="journal article" date="2013" name="Genome Biol.">
        <title>Genome of Acanthamoeba castellanii highlights extensive lateral gene transfer and early evolution of tyrosine kinase signaling.</title>
        <authorList>
            <person name="Clarke M."/>
            <person name="Lohan A.J."/>
            <person name="Liu B."/>
            <person name="Lagkouvardos I."/>
            <person name="Roy S."/>
            <person name="Zafar N."/>
            <person name="Bertelli C."/>
            <person name="Schilde C."/>
            <person name="Kianianmomeni A."/>
            <person name="Burglin T.R."/>
            <person name="Frech C."/>
            <person name="Turcotte B."/>
            <person name="Kopec K.O."/>
            <person name="Synnott J.M."/>
            <person name="Choo C."/>
            <person name="Paponov I."/>
            <person name="Finkler A."/>
            <person name="Soon Heng Tan C."/>
            <person name="Hutchins A.P."/>
            <person name="Weinmeier T."/>
            <person name="Rattei T."/>
            <person name="Chu J.S."/>
            <person name="Gimenez G."/>
            <person name="Irimia M."/>
            <person name="Rigden D.J."/>
            <person name="Fitzpatrick D.A."/>
            <person name="Lorenzo-Morales J."/>
            <person name="Bateman A."/>
            <person name="Chiu C.H."/>
            <person name="Tang P."/>
            <person name="Hegemann P."/>
            <person name="Fromm H."/>
            <person name="Raoult D."/>
            <person name="Greub G."/>
            <person name="Miranda-Saavedra D."/>
            <person name="Chen N."/>
            <person name="Nash P."/>
            <person name="Ginger M.L."/>
            <person name="Horn M."/>
            <person name="Schaap P."/>
            <person name="Caler L."/>
            <person name="Loftus B."/>
        </authorList>
    </citation>
    <scope>NUCLEOTIDE SEQUENCE [LARGE SCALE GENOMIC DNA]</scope>
    <source>
        <strain evidence="3 4">Neff</strain>
    </source>
</reference>
<dbReference type="KEGG" id="acan:ACA1_234150"/>
<feature type="compositionally biased region" description="Polar residues" evidence="1">
    <location>
        <begin position="214"/>
        <end position="223"/>
    </location>
</feature>
<name>L8H179_ACACF</name>
<feature type="region of interest" description="Disordered" evidence="1">
    <location>
        <begin position="621"/>
        <end position="854"/>
    </location>
</feature>
<sequence length="916" mass="99104">MMAQQQAPQQPPGPMPPQVQQGPVVVTNVVFVVDTSASMNQRIYNGLSLLDCAKAAIEHFLKVRGRDLRFDRLFLLTFDDGPSGIKVGWGNDSFLKFTEEVKNLVATDLSAVGAALKRAFDLLNLVRFSSNFDNYGLGRIPWLPEPSVVILLTDGGALTSHTGVLSNPGSELTVEPFRWDQRLFSVLLRPPSTSAASDAPGGGAPSGAPVPNDPQGSPSSHLTAMSEVTGGKCYVATCMKTLLGCVESVVGRLNTGGLVVNFDRMSLADDPPTGLQLPASPHRLLFLRPIEGRLPLGNWPLPESFPPEAILGLAADQLLPARVAHPVLLVREVETEPYIYPGFPFDEYEVEPCPLTTALITQLSQSKTGQVCCQVYAANSGPGEPFGFIKAARSRKTGHKSVTLVVLPYNYPRLWPLLDELINTHRNMPNHKWRKEFDSYLARLPPYYFPYLRAAFKRYSFPVPEHIEDGYTNIINTHLQKIKLLAQQKYDAERMRGKTARSQSLAAAEANNSSNGEKWGVARTGLLAQVKQLQARLVFGLESEKKDTETARAHSVPIAHMGNYHEILRNQLRPIEEDPKRRAVFFGNPFVVARADKAGKMANMIDALDIEAASENEGLGAAGGAGLPLRSKKRKVMPSSLPGKPASHPPPQAKKPKLAAPTSQQATAAVGAPPASAVAPTPADDQTPSPPPALHQPSQAAQAEALAGALGVGGEEEEGELQEEPTSSPHPGVDLEGRLLAVDDLADDDEDDDEEGEEGELEGDQMGDEAGQEQRRPSLEVGDEGDEEGGEEGELDLSTDETESGDASANNEYPPPAAAAASEADEADASDSGSLLSRLFMPRPVPRHTQANSERRAALVSLIRQRRTDEEAVVRLVEEMEGTHDERRRHAAFALNLAQRWKKAALSSRLLPYVSA</sequence>
<dbReference type="InterPro" id="IPR057413">
    <property type="entry name" value="Beta-barrel_INTS6"/>
</dbReference>